<dbReference type="AlphaFoldDB" id="A0AAV1XYX5"/>
<keyword evidence="2" id="KW-1185">Reference proteome</keyword>
<evidence type="ECO:0000313" key="1">
    <source>
        <dbReference type="EMBL" id="CAL0326139.1"/>
    </source>
</evidence>
<organism evidence="1 2">
    <name type="scientific">Lupinus luteus</name>
    <name type="common">European yellow lupine</name>
    <dbReference type="NCBI Taxonomy" id="3873"/>
    <lineage>
        <taxon>Eukaryota</taxon>
        <taxon>Viridiplantae</taxon>
        <taxon>Streptophyta</taxon>
        <taxon>Embryophyta</taxon>
        <taxon>Tracheophyta</taxon>
        <taxon>Spermatophyta</taxon>
        <taxon>Magnoliopsida</taxon>
        <taxon>eudicotyledons</taxon>
        <taxon>Gunneridae</taxon>
        <taxon>Pentapetalae</taxon>
        <taxon>rosids</taxon>
        <taxon>fabids</taxon>
        <taxon>Fabales</taxon>
        <taxon>Fabaceae</taxon>
        <taxon>Papilionoideae</taxon>
        <taxon>50 kb inversion clade</taxon>
        <taxon>genistoids sensu lato</taxon>
        <taxon>core genistoids</taxon>
        <taxon>Genisteae</taxon>
        <taxon>Lupinus</taxon>
    </lineage>
</organism>
<name>A0AAV1XYX5_LUPLU</name>
<gene>
    <name evidence="1" type="ORF">LLUT_LOCUS27199</name>
</gene>
<evidence type="ECO:0000313" key="2">
    <source>
        <dbReference type="Proteomes" id="UP001497480"/>
    </source>
</evidence>
<comment type="caution">
    <text evidence="1">The sequence shown here is derived from an EMBL/GenBank/DDBJ whole genome shotgun (WGS) entry which is preliminary data.</text>
</comment>
<sequence length="287" mass="32446">MDQFQQPYTCNKIGSLSSLNVIFPIYHTFGSKTCASSSDSSQPDVVSTIRQAGLQVMLSTPNSALSSSLSNLMLCCYCNIVDLCFLAFSFDHEAIDSLGLEVQQAVIICFNGFALDVFRAEQCRDQDLLPGQIKAVLLQASGFHGMSSNNNLDLEVDYELGCHTKFSFVTSIIRKICQKFTEADNARKKCEGNILHIYTSWAVAKNSSQKLANRDKYTENKSKKRKFVFTVFRLIFMDTEVFEGVKNKESKRENHRLFYLYPWRGKLKHCNLKRMGQGNSVPSRNTS</sequence>
<dbReference type="Proteomes" id="UP001497480">
    <property type="component" value="Unassembled WGS sequence"/>
</dbReference>
<accession>A0AAV1XYX5</accession>
<dbReference type="EMBL" id="CAXHTB010000019">
    <property type="protein sequence ID" value="CAL0326139.1"/>
    <property type="molecule type" value="Genomic_DNA"/>
</dbReference>
<protein>
    <submittedName>
        <fullName evidence="1">Uncharacterized protein</fullName>
    </submittedName>
</protein>
<proteinExistence type="predicted"/>
<reference evidence="1 2" key="1">
    <citation type="submission" date="2024-03" db="EMBL/GenBank/DDBJ databases">
        <authorList>
            <person name="Martinez-Hernandez J."/>
        </authorList>
    </citation>
    <scope>NUCLEOTIDE SEQUENCE [LARGE SCALE GENOMIC DNA]</scope>
</reference>